<dbReference type="eggNOG" id="ENOG5032BQM">
    <property type="taxonomic scope" value="Bacteria"/>
</dbReference>
<dbReference type="AlphaFoldDB" id="Q0G542"/>
<comment type="caution">
    <text evidence="1">The sequence shown here is derived from an EMBL/GenBank/DDBJ whole genome shotgun (WGS) entry which is preliminary data.</text>
</comment>
<name>Q0G542_9HYPH</name>
<organism evidence="1 2">
    <name type="scientific">Fulvimarina pelagi HTCC2506</name>
    <dbReference type="NCBI Taxonomy" id="314231"/>
    <lineage>
        <taxon>Bacteria</taxon>
        <taxon>Pseudomonadati</taxon>
        <taxon>Pseudomonadota</taxon>
        <taxon>Alphaproteobacteria</taxon>
        <taxon>Hyphomicrobiales</taxon>
        <taxon>Aurantimonadaceae</taxon>
        <taxon>Fulvimarina</taxon>
    </lineage>
</organism>
<sequence length="182" mass="20071">MLDRGRLVEALTLLGADLSRRGLLVELAVYGGSALILQFDWRRMTQDVDALVRAGHGEGKLASSVAAVAQEMGLQPDWLNDAVGMFTPLEEPDDLFEFSGNYPIGEQPGLRVLVAKPRYMLAMKLAALKSLDRGERDLDDARELALHLDIRTEDELLGLYSAIHDEEPPYEITSRLPQVLGG</sequence>
<keyword evidence="2" id="KW-1185">Reference proteome</keyword>
<dbReference type="HOGENOM" id="CLU_127100_0_0_5"/>
<protein>
    <submittedName>
        <fullName evidence="1">Uncharacterized protein</fullName>
    </submittedName>
</protein>
<dbReference type="Proteomes" id="UP000004310">
    <property type="component" value="Unassembled WGS sequence"/>
</dbReference>
<evidence type="ECO:0000313" key="1">
    <source>
        <dbReference type="EMBL" id="EAU43222.1"/>
    </source>
</evidence>
<evidence type="ECO:0000313" key="2">
    <source>
        <dbReference type="Proteomes" id="UP000004310"/>
    </source>
</evidence>
<dbReference type="RefSeq" id="WP_007067196.1">
    <property type="nucleotide sequence ID" value="NZ_DS022272.1"/>
</dbReference>
<dbReference type="STRING" id="217511.GCA_001463845_00810"/>
<proteinExistence type="predicted"/>
<reference evidence="1 2" key="1">
    <citation type="journal article" date="2010" name="J. Bacteriol.">
        <title>Genome sequence of Fulvimarina pelagi HTCC2506T, a Mn(II)-oxidizing alphaproteobacterium possessing an aerobic anoxygenic photosynthetic gene cluster and Xanthorhodopsin.</title>
        <authorList>
            <person name="Kang I."/>
            <person name="Oh H.M."/>
            <person name="Lim S.I."/>
            <person name="Ferriera S."/>
            <person name="Giovannoni S.J."/>
            <person name="Cho J.C."/>
        </authorList>
    </citation>
    <scope>NUCLEOTIDE SEQUENCE [LARGE SCALE GENOMIC DNA]</scope>
    <source>
        <strain evidence="1 2">HTCC2506</strain>
    </source>
</reference>
<dbReference type="EMBL" id="AATP01000001">
    <property type="protein sequence ID" value="EAU43222.1"/>
    <property type="molecule type" value="Genomic_DNA"/>
</dbReference>
<accession>Q0G542</accession>
<gene>
    <name evidence="1" type="ORF">FP2506_10271</name>
</gene>